<accession>A0ABW0EXP2</accession>
<keyword evidence="2" id="KW-1185">Reference proteome</keyword>
<reference evidence="2" key="1">
    <citation type="journal article" date="2019" name="Int. J. Syst. Evol. Microbiol.">
        <title>The Global Catalogue of Microorganisms (GCM) 10K type strain sequencing project: providing services to taxonomists for standard genome sequencing and annotation.</title>
        <authorList>
            <consortium name="The Broad Institute Genomics Platform"/>
            <consortium name="The Broad Institute Genome Sequencing Center for Infectious Disease"/>
            <person name="Wu L."/>
            <person name="Ma J."/>
        </authorList>
    </citation>
    <scope>NUCLEOTIDE SEQUENCE [LARGE SCALE GENOMIC DNA]</scope>
    <source>
        <strain evidence="2">CCUG 59778</strain>
    </source>
</reference>
<protein>
    <submittedName>
        <fullName evidence="1">Uncharacterized protein</fullName>
    </submittedName>
</protein>
<gene>
    <name evidence="1" type="ORF">ACFPM7_28155</name>
</gene>
<proteinExistence type="predicted"/>
<name>A0ABW0EXP2_9PSEU</name>
<dbReference type="EMBL" id="JBHSKF010000019">
    <property type="protein sequence ID" value="MFC5290941.1"/>
    <property type="molecule type" value="Genomic_DNA"/>
</dbReference>
<dbReference type="RefSeq" id="WP_378250840.1">
    <property type="nucleotide sequence ID" value="NZ_JBHSKF010000019.1"/>
</dbReference>
<evidence type="ECO:0000313" key="1">
    <source>
        <dbReference type="EMBL" id="MFC5290941.1"/>
    </source>
</evidence>
<dbReference type="Proteomes" id="UP001596157">
    <property type="component" value="Unassembled WGS sequence"/>
</dbReference>
<evidence type="ECO:0000313" key="2">
    <source>
        <dbReference type="Proteomes" id="UP001596157"/>
    </source>
</evidence>
<comment type="caution">
    <text evidence="1">The sequence shown here is derived from an EMBL/GenBank/DDBJ whole genome shotgun (WGS) entry which is preliminary data.</text>
</comment>
<sequence>MRQKKALALSEPEEEARARVEAFLGVPVVQHDDQTAPSMPDLRIEYTDRDRGAVEVVRDAQPQAVELSNAIGANGYREDVPGVARIWTAQLHPQARVRRVWAQLPALLAELERLGLRELTGSPFHFNPLEYQLFQMGVEHVLGGDGPTSAIALCGAVGVAWDGSYDFLGQWASTVLQENADVASKLSRSGFAERHAYIYATVAGDMTAYRALMDKPLPGSAEVVGGLPASDPVLPDGVDALWLSGLGRTIVWLPERGWLNVP</sequence>
<organism evidence="1 2">
    <name type="scientific">Actinokineospora guangxiensis</name>
    <dbReference type="NCBI Taxonomy" id="1490288"/>
    <lineage>
        <taxon>Bacteria</taxon>
        <taxon>Bacillati</taxon>
        <taxon>Actinomycetota</taxon>
        <taxon>Actinomycetes</taxon>
        <taxon>Pseudonocardiales</taxon>
        <taxon>Pseudonocardiaceae</taxon>
        <taxon>Actinokineospora</taxon>
    </lineage>
</organism>